<dbReference type="Gramene" id="GBG87784">
    <property type="protein sequence ID" value="GBG87784"/>
    <property type="gene ID" value="CBR_g45939"/>
</dbReference>
<dbReference type="AlphaFoldDB" id="A0A388LZM8"/>
<gene>
    <name evidence="1" type="ORF">CBR_g45939</name>
</gene>
<sequence length="168" mass="18271">MELVGELQYGDTLLDAEDDASYADDEDVANYSNYANIYAGCEDWEAESERSRDAAVWDRDELKGGVGGWWDSLMALSYQVTAESAITAGDTHPHQGQGDQAGVCEVEMGFMAAAAVVEQHQGMGEMDAKGKMDAINNNNNNNNNDIVKARREGAKQLIFVVWQRGGVG</sequence>
<comment type="caution">
    <text evidence="1">The sequence shown here is derived from an EMBL/GenBank/DDBJ whole genome shotgun (WGS) entry which is preliminary data.</text>
</comment>
<protein>
    <submittedName>
        <fullName evidence="1">Uncharacterized protein</fullName>
    </submittedName>
</protein>
<reference evidence="1 2" key="1">
    <citation type="journal article" date="2018" name="Cell">
        <title>The Chara Genome: Secondary Complexity and Implications for Plant Terrestrialization.</title>
        <authorList>
            <person name="Nishiyama T."/>
            <person name="Sakayama H."/>
            <person name="Vries J.D."/>
            <person name="Buschmann H."/>
            <person name="Saint-Marcoux D."/>
            <person name="Ullrich K.K."/>
            <person name="Haas F.B."/>
            <person name="Vanderstraeten L."/>
            <person name="Becker D."/>
            <person name="Lang D."/>
            <person name="Vosolsobe S."/>
            <person name="Rombauts S."/>
            <person name="Wilhelmsson P.K.I."/>
            <person name="Janitza P."/>
            <person name="Kern R."/>
            <person name="Heyl A."/>
            <person name="Rumpler F."/>
            <person name="Villalobos L.I.A.C."/>
            <person name="Clay J.M."/>
            <person name="Skokan R."/>
            <person name="Toyoda A."/>
            <person name="Suzuki Y."/>
            <person name="Kagoshima H."/>
            <person name="Schijlen E."/>
            <person name="Tajeshwar N."/>
            <person name="Catarino B."/>
            <person name="Hetherington A.J."/>
            <person name="Saltykova A."/>
            <person name="Bonnot C."/>
            <person name="Breuninger H."/>
            <person name="Symeonidi A."/>
            <person name="Radhakrishnan G.V."/>
            <person name="Van Nieuwerburgh F."/>
            <person name="Deforce D."/>
            <person name="Chang C."/>
            <person name="Karol K.G."/>
            <person name="Hedrich R."/>
            <person name="Ulvskov P."/>
            <person name="Glockner G."/>
            <person name="Delwiche C.F."/>
            <person name="Petrasek J."/>
            <person name="Van de Peer Y."/>
            <person name="Friml J."/>
            <person name="Beilby M."/>
            <person name="Dolan L."/>
            <person name="Kohara Y."/>
            <person name="Sugano S."/>
            <person name="Fujiyama A."/>
            <person name="Delaux P.-M."/>
            <person name="Quint M."/>
            <person name="TheiBen G."/>
            <person name="Hagemann M."/>
            <person name="Harholt J."/>
            <person name="Dunand C."/>
            <person name="Zachgo S."/>
            <person name="Langdale J."/>
            <person name="Maumus F."/>
            <person name="Straeten D.V.D."/>
            <person name="Gould S.B."/>
            <person name="Rensing S.A."/>
        </authorList>
    </citation>
    <scope>NUCLEOTIDE SEQUENCE [LARGE SCALE GENOMIC DNA]</scope>
    <source>
        <strain evidence="1 2">S276</strain>
    </source>
</reference>
<keyword evidence="2" id="KW-1185">Reference proteome</keyword>
<dbReference type="Proteomes" id="UP000265515">
    <property type="component" value="Unassembled WGS sequence"/>
</dbReference>
<organism evidence="1 2">
    <name type="scientific">Chara braunii</name>
    <name type="common">Braun's stonewort</name>
    <dbReference type="NCBI Taxonomy" id="69332"/>
    <lineage>
        <taxon>Eukaryota</taxon>
        <taxon>Viridiplantae</taxon>
        <taxon>Streptophyta</taxon>
        <taxon>Charophyceae</taxon>
        <taxon>Charales</taxon>
        <taxon>Characeae</taxon>
        <taxon>Chara</taxon>
    </lineage>
</organism>
<name>A0A388LZM8_CHABU</name>
<dbReference type="EMBL" id="BFEA01000632">
    <property type="protein sequence ID" value="GBG87784.1"/>
    <property type="molecule type" value="Genomic_DNA"/>
</dbReference>
<evidence type="ECO:0000313" key="1">
    <source>
        <dbReference type="EMBL" id="GBG87784.1"/>
    </source>
</evidence>
<proteinExistence type="predicted"/>
<accession>A0A388LZM8</accession>
<evidence type="ECO:0000313" key="2">
    <source>
        <dbReference type="Proteomes" id="UP000265515"/>
    </source>
</evidence>